<dbReference type="RefSeq" id="WP_075130900.1">
    <property type="nucleotide sequence ID" value="NZ_MSIF01000001.1"/>
</dbReference>
<dbReference type="SUPFAM" id="SSF88659">
    <property type="entry name" value="Sigma3 and sigma4 domains of RNA polymerase sigma factors"/>
    <property type="match status" value="1"/>
</dbReference>
<evidence type="ECO:0000256" key="2">
    <source>
        <dbReference type="ARBA" id="ARBA00023015"/>
    </source>
</evidence>
<evidence type="ECO:0000256" key="5">
    <source>
        <dbReference type="ARBA" id="ARBA00023163"/>
    </source>
</evidence>
<dbReference type="Gene3D" id="1.10.1740.10">
    <property type="match status" value="1"/>
</dbReference>
<dbReference type="GO" id="GO:0003677">
    <property type="term" value="F:DNA binding"/>
    <property type="evidence" value="ECO:0007669"/>
    <property type="project" value="UniProtKB-KW"/>
</dbReference>
<comment type="caution">
    <text evidence="8">The sequence shown here is derived from an EMBL/GenBank/DDBJ whole genome shotgun (WGS) entry which is preliminary data.</text>
</comment>
<sequence>MELIEKFRPVVWVTIRSCGHSRDDAEDVWQLVWMRVFQKIHLVRDPGRVRAWIITVARREALRHQETLARTRPAVDLAEVGGVSGSDASPEERALDVAEAESLNRMVTSLPAEQRELLDLLFGEQALSYTEISLRLRIPRGSIGPTRQRILRHLREQFTEPAVPRQTDRRDQTRTNSGDAGRPRALSTR</sequence>
<name>A0A7Z0WSJ9_9PSEU</name>
<dbReference type="InterPro" id="IPR013324">
    <property type="entry name" value="RNA_pol_sigma_r3/r4-like"/>
</dbReference>
<keyword evidence="9" id="KW-1185">Reference proteome</keyword>
<dbReference type="AlphaFoldDB" id="A0A7Z0WSJ9"/>
<dbReference type="InterPro" id="IPR014284">
    <property type="entry name" value="RNA_pol_sigma-70_dom"/>
</dbReference>
<evidence type="ECO:0000256" key="3">
    <source>
        <dbReference type="ARBA" id="ARBA00023082"/>
    </source>
</evidence>
<evidence type="ECO:0000256" key="6">
    <source>
        <dbReference type="SAM" id="MobiDB-lite"/>
    </source>
</evidence>
<dbReference type="InterPro" id="IPR007627">
    <property type="entry name" value="RNA_pol_sigma70_r2"/>
</dbReference>
<accession>A0A7Z0WSJ9</accession>
<keyword evidence="5" id="KW-0804">Transcription</keyword>
<dbReference type="PANTHER" id="PTHR43133">
    <property type="entry name" value="RNA POLYMERASE ECF-TYPE SIGMA FACTO"/>
    <property type="match status" value="1"/>
</dbReference>
<dbReference type="EMBL" id="MSIF01000001">
    <property type="protein sequence ID" value="OLF13952.1"/>
    <property type="molecule type" value="Genomic_DNA"/>
</dbReference>
<keyword evidence="3" id="KW-0731">Sigma factor</keyword>
<comment type="similarity">
    <text evidence="1">Belongs to the sigma-70 factor family. ECF subfamily.</text>
</comment>
<dbReference type="InterPro" id="IPR013325">
    <property type="entry name" value="RNA_pol_sigma_r2"/>
</dbReference>
<dbReference type="PANTHER" id="PTHR43133:SF8">
    <property type="entry name" value="RNA POLYMERASE SIGMA FACTOR HI_1459-RELATED"/>
    <property type="match status" value="1"/>
</dbReference>
<keyword evidence="2" id="KW-0805">Transcription regulation</keyword>
<dbReference type="GO" id="GO:0006352">
    <property type="term" value="P:DNA-templated transcription initiation"/>
    <property type="evidence" value="ECO:0007669"/>
    <property type="project" value="InterPro"/>
</dbReference>
<dbReference type="Pfam" id="PF04542">
    <property type="entry name" value="Sigma70_r2"/>
    <property type="match status" value="1"/>
</dbReference>
<feature type="region of interest" description="Disordered" evidence="6">
    <location>
        <begin position="154"/>
        <end position="189"/>
    </location>
</feature>
<keyword evidence="4" id="KW-0238">DNA-binding</keyword>
<organism evidence="8 9">
    <name type="scientific">Actinophytocola xinjiangensis</name>
    <dbReference type="NCBI Taxonomy" id="485602"/>
    <lineage>
        <taxon>Bacteria</taxon>
        <taxon>Bacillati</taxon>
        <taxon>Actinomycetota</taxon>
        <taxon>Actinomycetes</taxon>
        <taxon>Pseudonocardiales</taxon>
        <taxon>Pseudonocardiaceae</taxon>
    </lineage>
</organism>
<dbReference type="Proteomes" id="UP000185696">
    <property type="component" value="Unassembled WGS sequence"/>
</dbReference>
<evidence type="ECO:0000313" key="9">
    <source>
        <dbReference type="Proteomes" id="UP000185696"/>
    </source>
</evidence>
<dbReference type="GO" id="GO:0016987">
    <property type="term" value="F:sigma factor activity"/>
    <property type="evidence" value="ECO:0007669"/>
    <property type="project" value="UniProtKB-KW"/>
</dbReference>
<dbReference type="SUPFAM" id="SSF88946">
    <property type="entry name" value="Sigma2 domain of RNA polymerase sigma factors"/>
    <property type="match status" value="1"/>
</dbReference>
<proteinExistence type="inferred from homology"/>
<dbReference type="InterPro" id="IPR036388">
    <property type="entry name" value="WH-like_DNA-bd_sf"/>
</dbReference>
<dbReference type="Gene3D" id="1.10.10.10">
    <property type="entry name" value="Winged helix-like DNA-binding domain superfamily/Winged helix DNA-binding domain"/>
    <property type="match status" value="1"/>
</dbReference>
<evidence type="ECO:0000259" key="7">
    <source>
        <dbReference type="Pfam" id="PF04542"/>
    </source>
</evidence>
<reference evidence="8 9" key="1">
    <citation type="submission" date="2016-12" db="EMBL/GenBank/DDBJ databases">
        <title>The draft genome sequence of Actinophytocola xinjiangensis.</title>
        <authorList>
            <person name="Wang W."/>
            <person name="Yuan L."/>
        </authorList>
    </citation>
    <scope>NUCLEOTIDE SEQUENCE [LARGE SCALE GENOMIC DNA]</scope>
    <source>
        <strain evidence="8 9">CGMCC 4.4663</strain>
    </source>
</reference>
<protein>
    <recommendedName>
        <fullName evidence="7">RNA polymerase sigma-70 region 2 domain-containing protein</fullName>
    </recommendedName>
</protein>
<dbReference type="NCBIfam" id="TIGR02937">
    <property type="entry name" value="sigma70-ECF"/>
    <property type="match status" value="1"/>
</dbReference>
<gene>
    <name evidence="8" type="ORF">BLA60_01850</name>
</gene>
<evidence type="ECO:0000313" key="8">
    <source>
        <dbReference type="EMBL" id="OLF13952.1"/>
    </source>
</evidence>
<evidence type="ECO:0000256" key="1">
    <source>
        <dbReference type="ARBA" id="ARBA00010641"/>
    </source>
</evidence>
<feature type="domain" description="RNA polymerase sigma-70 region 2" evidence="7">
    <location>
        <begin position="3"/>
        <end position="67"/>
    </location>
</feature>
<dbReference type="InterPro" id="IPR039425">
    <property type="entry name" value="RNA_pol_sigma-70-like"/>
</dbReference>
<evidence type="ECO:0000256" key="4">
    <source>
        <dbReference type="ARBA" id="ARBA00023125"/>
    </source>
</evidence>